<dbReference type="SUPFAM" id="SSF55068">
    <property type="entry name" value="Peptide methionine sulfoxide reductase"/>
    <property type="match status" value="1"/>
</dbReference>
<dbReference type="PANTHER" id="PTHR43774">
    <property type="entry name" value="PEPTIDE METHIONINE SULFOXIDE REDUCTASE"/>
    <property type="match status" value="1"/>
</dbReference>
<name>A0A0R2X862_9BACT</name>
<evidence type="ECO:0000256" key="2">
    <source>
        <dbReference type="ARBA" id="ARBA00023002"/>
    </source>
</evidence>
<evidence type="ECO:0000313" key="7">
    <source>
        <dbReference type="Proteomes" id="UP000051557"/>
    </source>
</evidence>
<reference evidence="6 7" key="1">
    <citation type="submission" date="2015-10" db="EMBL/GenBank/DDBJ databases">
        <title>Metagenome-Assembled Genomes uncover a global brackish microbiome.</title>
        <authorList>
            <person name="Hugerth L.W."/>
            <person name="Larsson J."/>
            <person name="Alneberg J."/>
            <person name="Lindh M.V."/>
            <person name="Legrand C."/>
            <person name="Pinhassi J."/>
            <person name="Andersson A.F."/>
        </authorList>
    </citation>
    <scope>NUCLEOTIDE SEQUENCE [LARGE SCALE GENOMIC DNA]</scope>
    <source>
        <strain evidence="6">BACL9 MAG-120820-bin42</strain>
    </source>
</reference>
<gene>
    <name evidence="6" type="ORF">ABS32_04465</name>
</gene>
<evidence type="ECO:0000259" key="5">
    <source>
        <dbReference type="Pfam" id="PF01625"/>
    </source>
</evidence>
<dbReference type="EC" id="1.8.4.11" evidence="1"/>
<comment type="catalytic activity">
    <reaction evidence="4">
        <text>[thioredoxin]-disulfide + L-methionine + H2O = L-methionine (S)-S-oxide + [thioredoxin]-dithiol</text>
        <dbReference type="Rhea" id="RHEA:19993"/>
        <dbReference type="Rhea" id="RHEA-COMP:10698"/>
        <dbReference type="Rhea" id="RHEA-COMP:10700"/>
        <dbReference type="ChEBI" id="CHEBI:15377"/>
        <dbReference type="ChEBI" id="CHEBI:29950"/>
        <dbReference type="ChEBI" id="CHEBI:50058"/>
        <dbReference type="ChEBI" id="CHEBI:57844"/>
        <dbReference type="ChEBI" id="CHEBI:58772"/>
        <dbReference type="EC" id="1.8.4.11"/>
    </reaction>
</comment>
<evidence type="ECO:0000256" key="3">
    <source>
        <dbReference type="ARBA" id="ARBA00047806"/>
    </source>
</evidence>
<dbReference type="GO" id="GO:0008113">
    <property type="term" value="F:peptide-methionine (S)-S-oxide reductase activity"/>
    <property type="evidence" value="ECO:0007669"/>
    <property type="project" value="UniProtKB-EC"/>
</dbReference>
<accession>A0A0R2X862</accession>
<feature type="domain" description="Peptide methionine sulphoxide reductase MsrA" evidence="5">
    <location>
        <begin position="2"/>
        <end position="99"/>
    </location>
</feature>
<evidence type="ECO:0000313" key="6">
    <source>
        <dbReference type="EMBL" id="KRP32234.1"/>
    </source>
</evidence>
<dbReference type="InterPro" id="IPR036509">
    <property type="entry name" value="Met_Sox_Rdtase_MsrA_sf"/>
</dbReference>
<sequence length="102" mass="11865">MVYETKKADTKKVVEYFFKIHDPTTLNRQGPDVGDQYRSAIYFTRAEQESDVRDVIDRLTSEKKFSRPIVTQVDWAGPYTKAEEYHQKYFQKNGGGGCHVPQ</sequence>
<comment type="caution">
    <text evidence="6">The sequence shown here is derived from an EMBL/GenBank/DDBJ whole genome shotgun (WGS) entry which is preliminary data.</text>
</comment>
<organism evidence="6 7">
    <name type="scientific">Verrucomicrobia subdivision 6 bacterium BACL9 MAG-120820-bin42</name>
    <dbReference type="NCBI Taxonomy" id="1655634"/>
    <lineage>
        <taxon>Bacteria</taxon>
        <taxon>Pseudomonadati</taxon>
        <taxon>Verrucomicrobiota</taxon>
        <taxon>Verrucomicrobiia</taxon>
        <taxon>Verrucomicrobiales</taxon>
        <taxon>Verrucomicrobia subdivision 6</taxon>
    </lineage>
</organism>
<dbReference type="Proteomes" id="UP000051557">
    <property type="component" value="Unassembled WGS sequence"/>
</dbReference>
<dbReference type="Gene3D" id="3.30.1060.10">
    <property type="entry name" value="Peptide methionine sulphoxide reductase MsrA"/>
    <property type="match status" value="1"/>
</dbReference>
<evidence type="ECO:0000256" key="1">
    <source>
        <dbReference type="ARBA" id="ARBA00012502"/>
    </source>
</evidence>
<dbReference type="InterPro" id="IPR002569">
    <property type="entry name" value="Met_Sox_Rdtase_MsrA_dom"/>
</dbReference>
<dbReference type="PANTHER" id="PTHR43774:SF1">
    <property type="entry name" value="PEPTIDE METHIONINE SULFOXIDE REDUCTASE MSRA 2"/>
    <property type="match status" value="1"/>
</dbReference>
<dbReference type="EMBL" id="LIDM01000148">
    <property type="protein sequence ID" value="KRP32234.1"/>
    <property type="molecule type" value="Genomic_DNA"/>
</dbReference>
<keyword evidence="2" id="KW-0560">Oxidoreductase</keyword>
<evidence type="ECO:0000256" key="4">
    <source>
        <dbReference type="ARBA" id="ARBA00048782"/>
    </source>
</evidence>
<proteinExistence type="predicted"/>
<dbReference type="Pfam" id="PF01625">
    <property type="entry name" value="PMSR"/>
    <property type="match status" value="1"/>
</dbReference>
<protein>
    <recommendedName>
        <fullName evidence="1">peptide-methionine (S)-S-oxide reductase</fullName>
        <ecNumber evidence="1">1.8.4.11</ecNumber>
    </recommendedName>
</protein>
<comment type="catalytic activity">
    <reaction evidence="3">
        <text>L-methionyl-[protein] + [thioredoxin]-disulfide + H2O = L-methionyl-(S)-S-oxide-[protein] + [thioredoxin]-dithiol</text>
        <dbReference type="Rhea" id="RHEA:14217"/>
        <dbReference type="Rhea" id="RHEA-COMP:10698"/>
        <dbReference type="Rhea" id="RHEA-COMP:10700"/>
        <dbReference type="Rhea" id="RHEA-COMP:12313"/>
        <dbReference type="Rhea" id="RHEA-COMP:12315"/>
        <dbReference type="ChEBI" id="CHEBI:15377"/>
        <dbReference type="ChEBI" id="CHEBI:16044"/>
        <dbReference type="ChEBI" id="CHEBI:29950"/>
        <dbReference type="ChEBI" id="CHEBI:44120"/>
        <dbReference type="ChEBI" id="CHEBI:50058"/>
        <dbReference type="EC" id="1.8.4.11"/>
    </reaction>
</comment>
<dbReference type="AlphaFoldDB" id="A0A0R2X862"/>